<evidence type="ECO:0000256" key="3">
    <source>
        <dbReference type="SAM" id="MobiDB-lite"/>
    </source>
</evidence>
<gene>
    <name evidence="5" type="ORF">TAPDE_003376</name>
</gene>
<dbReference type="eggNOG" id="KOG4776">
    <property type="taxonomic scope" value="Eukaryota"/>
</dbReference>
<comment type="caution">
    <text evidence="5">The sequence shown here is derived from an EMBL/GenBank/DDBJ whole genome shotgun (WGS) entry which is preliminary data.</text>
</comment>
<dbReference type="VEuPathDB" id="FungiDB:TAPDE_003376"/>
<dbReference type="PANTHER" id="PTHR48407">
    <property type="entry name" value="CRANIOFACIAL DEVELOPMENT PROTEIN 1"/>
    <property type="match status" value="1"/>
</dbReference>
<feature type="compositionally biased region" description="Acidic residues" evidence="3">
    <location>
        <begin position="41"/>
        <end position="51"/>
    </location>
</feature>
<dbReference type="InterPro" id="IPR011421">
    <property type="entry name" value="BCNT-C"/>
</dbReference>
<accession>R4XFG7</accession>
<dbReference type="PANTHER" id="PTHR48407:SF1">
    <property type="entry name" value="CRANIOFACIAL DEVELOPMENT PROTEIN 1"/>
    <property type="match status" value="1"/>
</dbReference>
<dbReference type="STRING" id="1097556.R4XFG7"/>
<proteinExistence type="inferred from homology"/>
<feature type="compositionally biased region" description="Basic and acidic residues" evidence="3">
    <location>
        <begin position="52"/>
        <end position="82"/>
    </location>
</feature>
<reference evidence="5 6" key="1">
    <citation type="journal article" date="2013" name="MBio">
        <title>Genome sequencing of the plant pathogen Taphrina deformans, the causal agent of peach leaf curl.</title>
        <authorList>
            <person name="Cisse O.H."/>
            <person name="Almeida J.M.G.C.F."/>
            <person name="Fonseca A."/>
            <person name="Kumar A.A."/>
            <person name="Salojaervi J."/>
            <person name="Overmyer K."/>
            <person name="Hauser P.M."/>
            <person name="Pagni M."/>
        </authorList>
    </citation>
    <scope>NUCLEOTIDE SEQUENCE [LARGE SCALE GENOMIC DNA]</scope>
    <source>
        <strain evidence="6">PYCC 5710 / ATCC 11124 / CBS 356.35 / IMI 108563 / JCM 9778 / NBRC 8474</strain>
    </source>
</reference>
<keyword evidence="6" id="KW-1185">Reference proteome</keyword>
<dbReference type="InterPro" id="IPR027124">
    <property type="entry name" value="Swc5/CFDP1/2"/>
</dbReference>
<evidence type="ECO:0000313" key="6">
    <source>
        <dbReference type="Proteomes" id="UP000013776"/>
    </source>
</evidence>
<dbReference type="Pfam" id="PF07572">
    <property type="entry name" value="BCNT"/>
    <property type="match status" value="1"/>
</dbReference>
<sequence length="285" mass="30709">MPDMTKAVTIDPRMEASDDSEDEDYNPNQPTKSKTPKVDGADDAESDSGSEQEDKLGDYDSGDEKTIGKDINKKSARAKADAEQLGTEGGLIKTRAQRAQESREEKSVPAASNSGTSKTDIDALWAALNSPTPTPTASTSKVPPADPTAEETVTINRTYEFAGDVHTEVQVVPKDSQAAKDYLAQQAAAAAGTPATATAVRTNDAGLPLRRVVKRKSTLDAGGTKVQKINTLEKSRMEWSSFVDREGINEDLKRGNKAGYLDKQEFLDGAERAKYSQWKAGQKKP</sequence>
<comment type="similarity">
    <text evidence="1">Belongs to the SWC5 family.</text>
</comment>
<evidence type="ECO:0000256" key="1">
    <source>
        <dbReference type="ARBA" id="ARBA00010465"/>
    </source>
</evidence>
<feature type="domain" description="BCNT-C" evidence="4">
    <location>
        <begin position="209"/>
        <end position="285"/>
    </location>
</feature>
<evidence type="ECO:0000256" key="2">
    <source>
        <dbReference type="ARBA" id="ARBA00019138"/>
    </source>
</evidence>
<feature type="compositionally biased region" description="Low complexity" evidence="3">
    <location>
        <begin position="126"/>
        <end position="143"/>
    </location>
</feature>
<feature type="region of interest" description="Disordered" evidence="3">
    <location>
        <begin position="1"/>
        <end position="150"/>
    </location>
</feature>
<dbReference type="EMBL" id="CAHR02000130">
    <property type="protein sequence ID" value="CCG83211.1"/>
    <property type="molecule type" value="Genomic_DNA"/>
</dbReference>
<evidence type="ECO:0000259" key="4">
    <source>
        <dbReference type="PROSITE" id="PS51279"/>
    </source>
</evidence>
<organism evidence="5 6">
    <name type="scientific">Taphrina deformans (strain PYCC 5710 / ATCC 11124 / CBS 356.35 / IMI 108563 / JCM 9778 / NBRC 8474)</name>
    <name type="common">Peach leaf curl fungus</name>
    <name type="synonym">Lalaria deformans</name>
    <dbReference type="NCBI Taxonomy" id="1097556"/>
    <lineage>
        <taxon>Eukaryota</taxon>
        <taxon>Fungi</taxon>
        <taxon>Dikarya</taxon>
        <taxon>Ascomycota</taxon>
        <taxon>Taphrinomycotina</taxon>
        <taxon>Taphrinomycetes</taxon>
        <taxon>Taphrinales</taxon>
        <taxon>Taphrinaceae</taxon>
        <taxon>Taphrina</taxon>
    </lineage>
</organism>
<dbReference type="Proteomes" id="UP000013776">
    <property type="component" value="Unassembled WGS sequence"/>
</dbReference>
<dbReference type="OrthoDB" id="445677at2759"/>
<evidence type="ECO:0000313" key="5">
    <source>
        <dbReference type="EMBL" id="CCG83211.1"/>
    </source>
</evidence>
<feature type="compositionally biased region" description="Basic and acidic residues" evidence="3">
    <location>
        <begin position="98"/>
        <end position="107"/>
    </location>
</feature>
<protein>
    <recommendedName>
        <fullName evidence="2">SWR1-complex protein 5</fullName>
    </recommendedName>
</protein>
<dbReference type="PROSITE" id="PS51279">
    <property type="entry name" value="BCNT_C"/>
    <property type="match status" value="1"/>
</dbReference>
<name>R4XFG7_TAPDE</name>
<dbReference type="GO" id="GO:0000812">
    <property type="term" value="C:Swr1 complex"/>
    <property type="evidence" value="ECO:0007669"/>
    <property type="project" value="TreeGrafter"/>
</dbReference>
<dbReference type="AlphaFoldDB" id="R4XFG7"/>